<accession>A0AAE0DLL1</accession>
<evidence type="ECO:0000259" key="1">
    <source>
        <dbReference type="Pfam" id="PF22998"/>
    </source>
</evidence>
<dbReference type="Pfam" id="PF22998">
    <property type="entry name" value="GNAT_LYC1-like"/>
    <property type="match status" value="1"/>
</dbReference>
<evidence type="ECO:0000313" key="2">
    <source>
        <dbReference type="EMBL" id="KAK3174332.1"/>
    </source>
</evidence>
<name>A0AAE0DLL1_9LECA</name>
<dbReference type="Proteomes" id="UP001276659">
    <property type="component" value="Unassembled WGS sequence"/>
</dbReference>
<gene>
    <name evidence="2" type="ORF">OEA41_001576</name>
</gene>
<feature type="domain" description="LYC1 C-terminal" evidence="1">
    <location>
        <begin position="172"/>
        <end position="396"/>
    </location>
</feature>
<dbReference type="InterPro" id="IPR016181">
    <property type="entry name" value="Acyl_CoA_acyltransferase"/>
</dbReference>
<dbReference type="Gene3D" id="3.40.630.30">
    <property type="match status" value="1"/>
</dbReference>
<reference evidence="2" key="1">
    <citation type="submission" date="2022-11" db="EMBL/GenBank/DDBJ databases">
        <title>Chromosomal genome sequence assembly and mating type (MAT) locus characterization of the leprose asexual lichenized fungus Lepraria neglecta (Nyl.) Erichsen.</title>
        <authorList>
            <person name="Allen J.L."/>
            <person name="Pfeffer B."/>
        </authorList>
    </citation>
    <scope>NUCLEOTIDE SEQUENCE</scope>
    <source>
        <strain evidence="2">Allen 5258</strain>
    </source>
</reference>
<protein>
    <recommendedName>
        <fullName evidence="1">LYC1 C-terminal domain-containing protein</fullName>
    </recommendedName>
</protein>
<evidence type="ECO:0000313" key="3">
    <source>
        <dbReference type="Proteomes" id="UP001276659"/>
    </source>
</evidence>
<proteinExistence type="predicted"/>
<comment type="caution">
    <text evidence="2">The sequence shown here is derived from an EMBL/GenBank/DDBJ whole genome shotgun (WGS) entry which is preliminary data.</text>
</comment>
<keyword evidence="3" id="KW-1185">Reference proteome</keyword>
<dbReference type="EMBL" id="JASNWA010000006">
    <property type="protein sequence ID" value="KAK3174332.1"/>
    <property type="molecule type" value="Genomic_DNA"/>
</dbReference>
<sequence>MGSLMPDLPPSNSPTLALIHPTPEEKLATWNLNGQSWRGRLSLPAYICRETHLENQDFTKDGGITFWILVDTTADLNMRPILGSCESFRKRALIARGDEQVDEIISHGIGSVFCNPEFRGRGYAQRMIEELGKKLDTWQQDEGKRASFTVLYSDIGKMFYSRRGWHAFPSTHIALPPISGQHKELPSSMPTRSLYTADLAELCALDEKMLREEIGRPAQSEPKIQVALIPDVKTMKWHHAREEFAAKEMLARVPDIKGAYIKTDAGDQVWCIWTRTFGSDEAGNTLDILRFVIEGERLARSSESEPIILEHSDQAKVQASAALLQAAQLEASKWDMKDVQVWNPSSLTVLAARELEPAAQVIHRDEKSIASLRWHGVDPEERSKVNWVGNEKYGWC</sequence>
<dbReference type="InterPro" id="IPR053013">
    <property type="entry name" value="LAT"/>
</dbReference>
<dbReference type="SUPFAM" id="SSF55729">
    <property type="entry name" value="Acyl-CoA N-acyltransferases (Nat)"/>
    <property type="match status" value="1"/>
</dbReference>
<organism evidence="2 3">
    <name type="scientific">Lepraria neglecta</name>
    <dbReference type="NCBI Taxonomy" id="209136"/>
    <lineage>
        <taxon>Eukaryota</taxon>
        <taxon>Fungi</taxon>
        <taxon>Dikarya</taxon>
        <taxon>Ascomycota</taxon>
        <taxon>Pezizomycotina</taxon>
        <taxon>Lecanoromycetes</taxon>
        <taxon>OSLEUM clade</taxon>
        <taxon>Lecanoromycetidae</taxon>
        <taxon>Lecanorales</taxon>
        <taxon>Lecanorineae</taxon>
        <taxon>Stereocaulaceae</taxon>
        <taxon>Lepraria</taxon>
    </lineage>
</organism>
<dbReference type="AlphaFoldDB" id="A0AAE0DLL1"/>
<dbReference type="PANTHER" id="PTHR34815:SF4">
    <property type="entry name" value="N-ACETYLTRANSFERASE DOMAIN-CONTAINING PROTEIN"/>
    <property type="match status" value="1"/>
</dbReference>
<dbReference type="InterPro" id="IPR055100">
    <property type="entry name" value="GNAT_LYC1-like"/>
</dbReference>
<dbReference type="PANTHER" id="PTHR34815">
    <property type="entry name" value="LYSINE ACETYLTRANSFERASE"/>
    <property type="match status" value="1"/>
</dbReference>